<dbReference type="EMBL" id="JABBGM010000011">
    <property type="protein sequence ID" value="NML95665.1"/>
    <property type="molecule type" value="Genomic_DNA"/>
</dbReference>
<protein>
    <submittedName>
        <fullName evidence="2">Uncharacterized protein</fullName>
    </submittedName>
</protein>
<organism evidence="2 3">
    <name type="scientific">Novosphingobium olei</name>
    <dbReference type="NCBI Taxonomy" id="2728851"/>
    <lineage>
        <taxon>Bacteria</taxon>
        <taxon>Pseudomonadati</taxon>
        <taxon>Pseudomonadota</taxon>
        <taxon>Alphaproteobacteria</taxon>
        <taxon>Sphingomonadales</taxon>
        <taxon>Sphingomonadaceae</taxon>
        <taxon>Novosphingobium</taxon>
    </lineage>
</organism>
<name>A0A7Y0BSV4_9SPHN</name>
<dbReference type="InterPro" id="IPR012334">
    <property type="entry name" value="Pectin_lyas_fold"/>
</dbReference>
<sequence>MTLAGNSEIRTSSSSSGQGGSIDISARDALNVAAGTIASAALAGSSGGAGTIRIRGNTMAVGAAGIVNSSTAGSGAAGKIDIGVTDLTVGGLVTTATSAEGVAGQVLINAQSLRVDGGTIRSDVLLESATGDGGSVSVVAPTIALANAGVISSSTVSAGNAGSVSLEADNLTMDGASSVSSSTAGSGRAGTVSIQTASMTLAGNSEIRTSSSAAGEAGLVSVHSQNLVMNNSAISSNAENAQSGTSGNVQIVAENQLIIVDGASITTTSANSSAAGAIAIDTGSLSLVGRNSQIATENNSKLSGAAGSIEIYSGSTSLSDGGTITSNSAQGPAGDIILHLRSDSLLILRGREDSGVLTTSSVPKTGGRITIETPLAIISNGGSILALGEEGGANVRISTGYFIRSADRLNLLSVNGVLTVNTINNDVSNGIISDNLQYVDASRVLKAQCASNRSRGSSTLQIKPLPIDSSSVSLRISEAILGVTRLYGCR</sequence>
<feature type="compositionally biased region" description="Low complexity" evidence="1">
    <location>
        <begin position="7"/>
        <end position="20"/>
    </location>
</feature>
<proteinExistence type="predicted"/>
<feature type="region of interest" description="Disordered" evidence="1">
    <location>
        <begin position="1"/>
        <end position="20"/>
    </location>
</feature>
<evidence type="ECO:0000313" key="3">
    <source>
        <dbReference type="Proteomes" id="UP000583556"/>
    </source>
</evidence>
<evidence type="ECO:0000313" key="2">
    <source>
        <dbReference type="EMBL" id="NML95665.1"/>
    </source>
</evidence>
<accession>A0A7Y0BSV4</accession>
<dbReference type="AlphaFoldDB" id="A0A7Y0BSV4"/>
<keyword evidence="3" id="KW-1185">Reference proteome</keyword>
<dbReference type="Proteomes" id="UP000583556">
    <property type="component" value="Unassembled WGS sequence"/>
</dbReference>
<reference evidence="2 3" key="1">
    <citation type="submission" date="2020-04" db="EMBL/GenBank/DDBJ databases">
        <title>Novosphingobium sp. TW-4 isolated from soil.</title>
        <authorList>
            <person name="Dahal R.H."/>
            <person name="Chaudhary D.K."/>
        </authorList>
    </citation>
    <scope>NUCLEOTIDE SEQUENCE [LARGE SCALE GENOMIC DNA]</scope>
    <source>
        <strain evidence="2 3">TW-4</strain>
    </source>
</reference>
<evidence type="ECO:0000256" key="1">
    <source>
        <dbReference type="SAM" id="MobiDB-lite"/>
    </source>
</evidence>
<gene>
    <name evidence="2" type="ORF">HHL27_18485</name>
</gene>
<dbReference type="Gene3D" id="2.160.20.10">
    <property type="entry name" value="Single-stranded right-handed beta-helix, Pectin lyase-like"/>
    <property type="match status" value="1"/>
</dbReference>
<comment type="caution">
    <text evidence="2">The sequence shown here is derived from an EMBL/GenBank/DDBJ whole genome shotgun (WGS) entry which is preliminary data.</text>
</comment>